<name>A0AAV8HI82_9POAL</name>
<evidence type="ECO:0000256" key="4">
    <source>
        <dbReference type="ARBA" id="ARBA00022816"/>
    </source>
</evidence>
<keyword evidence="7" id="KW-0906">Nuclear pore complex</keyword>
<feature type="region of interest" description="Disordered" evidence="11">
    <location>
        <begin position="263"/>
        <end position="320"/>
    </location>
</feature>
<feature type="compositionally biased region" description="Acidic residues" evidence="11">
    <location>
        <begin position="88"/>
        <end position="97"/>
    </location>
</feature>
<dbReference type="FunFam" id="1.25.40.510:FF:000002">
    <property type="entry name" value="Protein GLE1"/>
    <property type="match status" value="1"/>
</dbReference>
<sequence length="678" mass="77148">MGVSETTPPKLDSLHLDLNFPNKSPWVPSLDPEPNWDLDSLAKELKSLEMRHEASSYCTPIRGWNLPTGRRKDKRGTKKNISHAAWYDSEESESTSEEENKVATPVSQNRFSCNDLSLSDSDEELIKELPKVELVLSNKPSVKELQENLNQEHLLEVRDGARSTLKELDMNHAEDMKQLALLFSQIDKSVQARKDVDRRQEMEYRRNVAEIVDRHISAIQWDHEQRSRIMERKLRDDASALEEAKRLERARIEEKLRKERAQKEAEARQKAAQEAAKKEAERKRAEELEAAKKREEEARTQVHGNQGSNELDQESQVTNQPQNLDRETNIHLPGVTVLAAPAALEAEAKRLKLRSEIPEMPLLTKELGKYDRRIAKCISKLLPMIDNVRSRAQELIAAINDPQCPRPITFCMLANKVVSLCRDRNSKDRTFEGTAFACGYLILLVTSQYPDAMDYILAEFNKVCIYTVPKYLRPSDASAKSKEYYKMIGYHEEDGKLESTEAYLTYVSAYVKLYSAIIQAEIDGVNKPYGLKEGWRWIAMFLNHLPATSSTVVALEAFLKMAGFALYTRYGVQFKKILDVISGSFLPPLKQRGTKVKTDAITNLEYYITGQLYLKEPEGRHLASGLLSRDCTARLVVSLLEGPDLCQGMQACQVLMDSGVKPSIANLEVEEPEEIMER</sequence>
<keyword evidence="3" id="KW-0813">Transport</keyword>
<dbReference type="AlphaFoldDB" id="A0AAV8HI82"/>
<comment type="similarity">
    <text evidence="2">Belongs to the GLE1 family.</text>
</comment>
<comment type="subcellular location">
    <subcellularLocation>
        <location evidence="1">Nucleus</location>
        <location evidence="1">Nuclear pore complex</location>
    </subcellularLocation>
</comment>
<dbReference type="GO" id="GO:0005543">
    <property type="term" value="F:phospholipid binding"/>
    <property type="evidence" value="ECO:0007669"/>
    <property type="project" value="TreeGrafter"/>
</dbReference>
<dbReference type="Gene3D" id="1.25.40.510">
    <property type="entry name" value="GLE1-like"/>
    <property type="match status" value="1"/>
</dbReference>
<gene>
    <name evidence="12" type="ORF">LUZ62_027009</name>
</gene>
<feature type="compositionally biased region" description="Basic residues" evidence="11">
    <location>
        <begin position="69"/>
        <end position="81"/>
    </location>
</feature>
<evidence type="ECO:0000256" key="10">
    <source>
        <dbReference type="ARBA" id="ARBA00029983"/>
    </source>
</evidence>
<evidence type="ECO:0000256" key="3">
    <source>
        <dbReference type="ARBA" id="ARBA00022448"/>
    </source>
</evidence>
<feature type="region of interest" description="Disordered" evidence="11">
    <location>
        <begin position="66"/>
        <end position="106"/>
    </location>
</feature>
<evidence type="ECO:0000256" key="6">
    <source>
        <dbReference type="ARBA" id="ARBA00023010"/>
    </source>
</evidence>
<dbReference type="Proteomes" id="UP001140206">
    <property type="component" value="Chromosome 1"/>
</dbReference>
<dbReference type="InterPro" id="IPR038506">
    <property type="entry name" value="GLE1-like_sf"/>
</dbReference>
<evidence type="ECO:0000256" key="8">
    <source>
        <dbReference type="ARBA" id="ARBA00023242"/>
    </source>
</evidence>
<dbReference type="InterPro" id="IPR012476">
    <property type="entry name" value="GLE1"/>
</dbReference>
<protein>
    <recommendedName>
        <fullName evidence="9">mRNA export factor GLE1</fullName>
    </recommendedName>
    <alternativeName>
        <fullName evidence="10">Nucleoporin GLE1</fullName>
    </alternativeName>
</protein>
<dbReference type="PANTHER" id="PTHR12960">
    <property type="entry name" value="GLE-1-RELATED"/>
    <property type="match status" value="1"/>
</dbReference>
<keyword evidence="13" id="KW-1185">Reference proteome</keyword>
<evidence type="ECO:0000256" key="1">
    <source>
        <dbReference type="ARBA" id="ARBA00004567"/>
    </source>
</evidence>
<proteinExistence type="inferred from homology"/>
<evidence type="ECO:0000313" key="12">
    <source>
        <dbReference type="EMBL" id="KAJ4814443.1"/>
    </source>
</evidence>
<evidence type="ECO:0000313" key="13">
    <source>
        <dbReference type="Proteomes" id="UP001140206"/>
    </source>
</evidence>
<organism evidence="12 13">
    <name type="scientific">Rhynchospora pubera</name>
    <dbReference type="NCBI Taxonomy" id="906938"/>
    <lineage>
        <taxon>Eukaryota</taxon>
        <taxon>Viridiplantae</taxon>
        <taxon>Streptophyta</taxon>
        <taxon>Embryophyta</taxon>
        <taxon>Tracheophyta</taxon>
        <taxon>Spermatophyta</taxon>
        <taxon>Magnoliopsida</taxon>
        <taxon>Liliopsida</taxon>
        <taxon>Poales</taxon>
        <taxon>Cyperaceae</taxon>
        <taxon>Cyperoideae</taxon>
        <taxon>Rhynchosporeae</taxon>
        <taxon>Rhynchospora</taxon>
    </lineage>
</organism>
<dbReference type="EMBL" id="JAMFTS010000001">
    <property type="protein sequence ID" value="KAJ4814443.1"/>
    <property type="molecule type" value="Genomic_DNA"/>
</dbReference>
<keyword evidence="8" id="KW-0539">Nucleus</keyword>
<dbReference type="GO" id="GO:0000822">
    <property type="term" value="F:inositol hexakisphosphate binding"/>
    <property type="evidence" value="ECO:0007669"/>
    <property type="project" value="TreeGrafter"/>
</dbReference>
<dbReference type="Pfam" id="PF07817">
    <property type="entry name" value="GLE1"/>
    <property type="match status" value="1"/>
</dbReference>
<evidence type="ECO:0000256" key="7">
    <source>
        <dbReference type="ARBA" id="ARBA00023132"/>
    </source>
</evidence>
<accession>A0AAV8HI82</accession>
<dbReference type="GO" id="GO:0044614">
    <property type="term" value="C:nuclear pore cytoplasmic filaments"/>
    <property type="evidence" value="ECO:0007669"/>
    <property type="project" value="TreeGrafter"/>
</dbReference>
<comment type="caution">
    <text evidence="12">The sequence shown here is derived from an EMBL/GenBank/DDBJ whole genome shotgun (WGS) entry which is preliminary data.</text>
</comment>
<keyword evidence="6" id="KW-0811">Translocation</keyword>
<dbReference type="GO" id="GO:0016973">
    <property type="term" value="P:poly(A)+ mRNA export from nucleus"/>
    <property type="evidence" value="ECO:0007669"/>
    <property type="project" value="InterPro"/>
</dbReference>
<reference evidence="12" key="1">
    <citation type="submission" date="2022-08" db="EMBL/GenBank/DDBJ databases">
        <authorList>
            <person name="Marques A."/>
        </authorList>
    </citation>
    <scope>NUCLEOTIDE SEQUENCE</scope>
    <source>
        <strain evidence="12">RhyPub2mFocal</strain>
        <tissue evidence="12">Leaves</tissue>
    </source>
</reference>
<keyword evidence="4" id="KW-0509">mRNA transport</keyword>
<dbReference type="GO" id="GO:0005737">
    <property type="term" value="C:cytoplasm"/>
    <property type="evidence" value="ECO:0007669"/>
    <property type="project" value="TreeGrafter"/>
</dbReference>
<dbReference type="GO" id="GO:0015031">
    <property type="term" value="P:protein transport"/>
    <property type="evidence" value="ECO:0007669"/>
    <property type="project" value="UniProtKB-KW"/>
</dbReference>
<keyword evidence="5" id="KW-0653">Protein transport</keyword>
<feature type="compositionally biased region" description="Basic and acidic residues" evidence="11">
    <location>
        <begin position="263"/>
        <end position="300"/>
    </location>
</feature>
<feature type="compositionally biased region" description="Polar residues" evidence="11">
    <location>
        <begin position="302"/>
        <end position="320"/>
    </location>
</feature>
<dbReference type="GO" id="GO:0031369">
    <property type="term" value="F:translation initiation factor binding"/>
    <property type="evidence" value="ECO:0007669"/>
    <property type="project" value="TreeGrafter"/>
</dbReference>
<evidence type="ECO:0000256" key="2">
    <source>
        <dbReference type="ARBA" id="ARBA00011056"/>
    </source>
</evidence>
<evidence type="ECO:0000256" key="5">
    <source>
        <dbReference type="ARBA" id="ARBA00022927"/>
    </source>
</evidence>
<dbReference type="PANTHER" id="PTHR12960:SF0">
    <property type="entry name" value="MRNA EXPORT FACTOR GLE1"/>
    <property type="match status" value="1"/>
</dbReference>
<evidence type="ECO:0000256" key="11">
    <source>
        <dbReference type="SAM" id="MobiDB-lite"/>
    </source>
</evidence>
<evidence type="ECO:0000256" key="9">
    <source>
        <dbReference type="ARBA" id="ARBA00026227"/>
    </source>
</evidence>